<dbReference type="InterPro" id="IPR040256">
    <property type="entry name" value="At4g02000-like"/>
</dbReference>
<gene>
    <name evidence="3" type="ORF">RND71_019911</name>
</gene>
<dbReference type="PANTHER" id="PTHR31286:SF168">
    <property type="entry name" value="DUF4283 DOMAIN-CONTAINING PROTEIN"/>
    <property type="match status" value="1"/>
</dbReference>
<dbReference type="Proteomes" id="UP001291623">
    <property type="component" value="Unassembled WGS sequence"/>
</dbReference>
<feature type="compositionally biased region" description="Basic and acidic residues" evidence="1">
    <location>
        <begin position="522"/>
        <end position="539"/>
    </location>
</feature>
<feature type="compositionally biased region" description="Basic and acidic residues" evidence="1">
    <location>
        <begin position="380"/>
        <end position="400"/>
    </location>
</feature>
<evidence type="ECO:0000313" key="3">
    <source>
        <dbReference type="EMBL" id="KAK4360959.1"/>
    </source>
</evidence>
<feature type="domain" description="DUF4283" evidence="2">
    <location>
        <begin position="78"/>
        <end position="150"/>
    </location>
</feature>
<organism evidence="3 4">
    <name type="scientific">Anisodus tanguticus</name>
    <dbReference type="NCBI Taxonomy" id="243964"/>
    <lineage>
        <taxon>Eukaryota</taxon>
        <taxon>Viridiplantae</taxon>
        <taxon>Streptophyta</taxon>
        <taxon>Embryophyta</taxon>
        <taxon>Tracheophyta</taxon>
        <taxon>Spermatophyta</taxon>
        <taxon>Magnoliopsida</taxon>
        <taxon>eudicotyledons</taxon>
        <taxon>Gunneridae</taxon>
        <taxon>Pentapetalae</taxon>
        <taxon>asterids</taxon>
        <taxon>lamiids</taxon>
        <taxon>Solanales</taxon>
        <taxon>Solanaceae</taxon>
        <taxon>Solanoideae</taxon>
        <taxon>Hyoscyameae</taxon>
        <taxon>Anisodus</taxon>
    </lineage>
</organism>
<dbReference type="EMBL" id="JAVYJV010000010">
    <property type="protein sequence ID" value="KAK4360959.1"/>
    <property type="molecule type" value="Genomic_DNA"/>
</dbReference>
<comment type="caution">
    <text evidence="3">The sequence shown here is derived from an EMBL/GenBank/DDBJ whole genome shotgun (WGS) entry which is preliminary data.</text>
</comment>
<reference evidence="3" key="1">
    <citation type="submission" date="2023-12" db="EMBL/GenBank/DDBJ databases">
        <title>Genome assembly of Anisodus tanguticus.</title>
        <authorList>
            <person name="Wang Y.-J."/>
        </authorList>
    </citation>
    <scope>NUCLEOTIDE SEQUENCE</scope>
    <source>
        <strain evidence="3">KB-2021</strain>
        <tissue evidence="3">Leaf</tissue>
    </source>
</reference>
<feature type="region of interest" description="Disordered" evidence="1">
    <location>
        <begin position="488"/>
        <end position="543"/>
    </location>
</feature>
<feature type="region of interest" description="Disordered" evidence="1">
    <location>
        <begin position="270"/>
        <end position="428"/>
    </location>
</feature>
<feature type="compositionally biased region" description="Polar residues" evidence="1">
    <location>
        <begin position="346"/>
        <end position="356"/>
    </location>
</feature>
<sequence>MVKMSQKISLYVMTVDKKEVAETKKENQGVGVSQNKKAYASVVKGNRNVSNGKRLHFVKESCQDGPVELARADIDDLTETWGYLLIGYFAGTFPGNIALMKLCRSWGVTYRFTVHASGWIVFKFNTEAEKEKVMANGPHFVYSTPLLLKDIPHCFTFDREEICTVPIWVRLPSLPLELWNETALSRILSRIGRPIGTDKLTNDKGQTSYARALVEIDLSKEVVHSVELKLWDDTHIDQVIIYEKRPGYCNECKQIGHYADGCEKHKAEEHGRAISGTDGQPSAVQTGAGKGRKIIRKQDGLSKGKAQAADTPISRESMPMGVQTDGQSSGVQIEAGKGRTLGNIENGGQPSRSQTGVGTGRTLDTPPMDGQPAAIQTGVDKGRILEKEDKKTSEMSKVTDDQPSGPQTEAGKGGNIKDTAKEQIFAPQTVRLKGTGGRTASRDHSTISPAVKQSAIFTKLAAMHGNIGVENEIDRKARTSLEMAMAQGAGQDGSSSGGQPTGLQTAAGKGRTKLAAQPVGHTAKEGKGVNHDQESKDTPDVDGFMEVKRKGKLKEYSSNISSLWFDK</sequence>
<dbReference type="AlphaFoldDB" id="A0AAE1RY69"/>
<evidence type="ECO:0000313" key="4">
    <source>
        <dbReference type="Proteomes" id="UP001291623"/>
    </source>
</evidence>
<name>A0AAE1RY69_9SOLA</name>
<accession>A0AAE1RY69</accession>
<evidence type="ECO:0000259" key="2">
    <source>
        <dbReference type="Pfam" id="PF14111"/>
    </source>
</evidence>
<dbReference type="Pfam" id="PF14111">
    <property type="entry name" value="DUF4283"/>
    <property type="match status" value="1"/>
</dbReference>
<keyword evidence="4" id="KW-1185">Reference proteome</keyword>
<dbReference type="PANTHER" id="PTHR31286">
    <property type="entry name" value="GLYCINE-RICH CELL WALL STRUCTURAL PROTEIN 1.8-LIKE"/>
    <property type="match status" value="1"/>
</dbReference>
<proteinExistence type="predicted"/>
<protein>
    <recommendedName>
        <fullName evidence="2">DUF4283 domain-containing protein</fullName>
    </recommendedName>
</protein>
<dbReference type="InterPro" id="IPR025558">
    <property type="entry name" value="DUF4283"/>
</dbReference>
<evidence type="ECO:0000256" key="1">
    <source>
        <dbReference type="SAM" id="MobiDB-lite"/>
    </source>
</evidence>